<keyword evidence="2" id="KW-1185">Reference proteome</keyword>
<reference evidence="1 2" key="1">
    <citation type="submission" date="2012-03" db="EMBL/GenBank/DDBJ databases">
        <title>Whole Genome Assembly of Papio anubis.</title>
        <authorList>
            <person name="Liu Y.L."/>
            <person name="Abraham K.A."/>
            <person name="Akbar H.A."/>
            <person name="Ali S.A."/>
            <person name="Anosike U.A."/>
            <person name="Aqrawi P.A."/>
            <person name="Arias F.A."/>
            <person name="Attaway T.A."/>
            <person name="Awwad R.A."/>
            <person name="Babu C.B."/>
            <person name="Bandaranaike D.B."/>
            <person name="Battles P.B."/>
            <person name="Bell A.B."/>
            <person name="Beltran B.B."/>
            <person name="Berhane-Mersha D.B."/>
            <person name="Bess C.B."/>
            <person name="Bickham C.B."/>
            <person name="Bolden T.B."/>
            <person name="Carter K.C."/>
            <person name="Chau D.C."/>
            <person name="Chavez A.C."/>
            <person name="Clerc-Blankenburg K.C."/>
            <person name="Coyle M.C."/>
            <person name="Dao M.D."/>
            <person name="Davila M.L.D."/>
            <person name="Davy-Carroll L.D."/>
            <person name="Denson S.D."/>
            <person name="Dinh H.D."/>
            <person name="Fernandez S.F."/>
            <person name="Fernando P.F."/>
            <person name="Forbes L.F."/>
            <person name="Francis C.F."/>
            <person name="Francisco L.F."/>
            <person name="Fu Q.F."/>
            <person name="Garcia-Iii R.G."/>
            <person name="Garrett T.G."/>
            <person name="Gross S.G."/>
            <person name="Gubbala S.G."/>
            <person name="Hirani K.H."/>
            <person name="Hogues M.H."/>
            <person name="Hollins B.H."/>
            <person name="Jackson L.J."/>
            <person name="Javaid M.J."/>
            <person name="Jhangiani S.J."/>
            <person name="Johnson A.J."/>
            <person name="Johnson B.J."/>
            <person name="Jones J.J."/>
            <person name="Joshi V.J."/>
            <person name="Kalu J.K."/>
            <person name="Khan N.K."/>
            <person name="Korchina V.K."/>
            <person name="Kovar C.K."/>
            <person name="Lago L.L."/>
            <person name="Lara F.L."/>
            <person name="Le T.-K.L."/>
            <person name="Lee S.L."/>
            <person name="Legall-Iii F.L."/>
            <person name="Lemon S.L."/>
            <person name="Liu J.L."/>
            <person name="Liu Y.-S.L."/>
            <person name="Liyanage D.L."/>
            <person name="Lopez J.L."/>
            <person name="Lorensuhewa L.L."/>
            <person name="Mata R.M."/>
            <person name="Mathew T.M."/>
            <person name="Mercado C.M."/>
            <person name="Mercado I.M."/>
            <person name="Morales K.M."/>
            <person name="Morgan M.M."/>
            <person name="Munidasa M.M."/>
            <person name="Ngo D.N."/>
            <person name="Nguyen L.N."/>
            <person name="Nguyen T.N."/>
            <person name="Nguyen N.N."/>
            <person name="Obregon M.O."/>
            <person name="Okwuonu G.O."/>
            <person name="Ongeri F.O."/>
            <person name="Onwere C.O."/>
            <person name="Osifeso I.O."/>
            <person name="Parra A.P."/>
            <person name="Patil S.P."/>
            <person name="Perez A.P."/>
            <person name="Perez Y.P."/>
            <person name="Pham C.P."/>
            <person name="Pu L.-L.P."/>
            <person name="Puazo M.P."/>
            <person name="Quiroz J.Q."/>
            <person name="Rouhana J.R."/>
            <person name="Ruiz M.R."/>
            <person name="Ruiz S.-J.R."/>
            <person name="Saada N.S."/>
            <person name="Santibanez J.S."/>
            <person name="Scheel M.S."/>
            <person name="Schneider B.S."/>
            <person name="Simmons D.S."/>
            <person name="Sisson I.S."/>
            <person name="Tang L.-Y.T."/>
            <person name="Thornton R.T."/>
            <person name="Tisius J.T."/>
            <person name="Toledanes G.T."/>
            <person name="Trejos Z.T."/>
            <person name="Usmani K.U."/>
            <person name="Varghese R.V."/>
            <person name="Vattathil S.V."/>
            <person name="Vee V.V."/>
            <person name="Walker D.W."/>
            <person name="Weissenberger G.W."/>
            <person name="White C.W."/>
            <person name="Williams A.W."/>
            <person name="Woodworth J.W."/>
            <person name="Wright R.W."/>
            <person name="Zhu Y.Z."/>
            <person name="Han Y.H."/>
            <person name="Newsham I.N."/>
            <person name="Nazareth L.N."/>
            <person name="Worley K.W."/>
            <person name="Muzny D.M."/>
            <person name="Rogers J.R."/>
            <person name="Gibbs R.G."/>
        </authorList>
    </citation>
    <scope>NUCLEOTIDE SEQUENCE [LARGE SCALE GENOMIC DNA]</scope>
</reference>
<evidence type="ECO:0000313" key="2">
    <source>
        <dbReference type="Proteomes" id="UP000028761"/>
    </source>
</evidence>
<evidence type="ECO:0000313" key="1">
    <source>
        <dbReference type="Ensembl" id="ENSPANP00000054664.1"/>
    </source>
</evidence>
<proteinExistence type="predicted"/>
<dbReference type="Ensembl" id="ENSPANT00000080825.1">
    <property type="protein sequence ID" value="ENSPANP00000054664.1"/>
    <property type="gene ID" value="ENSPANG00000045945.1"/>
</dbReference>
<dbReference type="GeneTree" id="ENSGT00940000161627"/>
<reference evidence="1" key="3">
    <citation type="submission" date="2025-09" db="UniProtKB">
        <authorList>
            <consortium name="Ensembl"/>
        </authorList>
    </citation>
    <scope>IDENTIFICATION</scope>
</reference>
<dbReference type="PRINTS" id="PR02045">
    <property type="entry name" value="F138DOMAIN"/>
</dbReference>
<dbReference type="Proteomes" id="UP000028761">
    <property type="component" value="Chromosome 10"/>
</dbReference>
<protein>
    <submittedName>
        <fullName evidence="1">Uncharacterized protein</fullName>
    </submittedName>
</protein>
<dbReference type="AlphaFoldDB" id="A0A8I5NA23"/>
<dbReference type="OMA" id="SPWRTHA"/>
<accession>A0A8I5NA23</accession>
<sequence>MLSCVSGSPWRTHAASIGRAPDLCYDGGKSAKGVLLCHPGWSTVALSQLPATSASRVQAILLPQCLSSWDYRHASPHPANFYIFSRDSYCCLYYVGQAGLELLTSCCLPTLASQSAGITGVSHYPWP</sequence>
<name>A0A8I5NA23_PAPAN</name>
<organism evidence="1 2">
    <name type="scientific">Papio anubis</name>
    <name type="common">Olive baboon</name>
    <dbReference type="NCBI Taxonomy" id="9555"/>
    <lineage>
        <taxon>Eukaryota</taxon>
        <taxon>Metazoa</taxon>
        <taxon>Chordata</taxon>
        <taxon>Craniata</taxon>
        <taxon>Vertebrata</taxon>
        <taxon>Euteleostomi</taxon>
        <taxon>Mammalia</taxon>
        <taxon>Eutheria</taxon>
        <taxon>Euarchontoglires</taxon>
        <taxon>Primates</taxon>
        <taxon>Haplorrhini</taxon>
        <taxon>Catarrhini</taxon>
        <taxon>Cercopithecidae</taxon>
        <taxon>Cercopithecinae</taxon>
        <taxon>Papio</taxon>
    </lineage>
</organism>
<reference evidence="1" key="2">
    <citation type="submission" date="2025-08" db="UniProtKB">
        <authorList>
            <consortium name="Ensembl"/>
        </authorList>
    </citation>
    <scope>IDENTIFICATION</scope>
</reference>